<protein>
    <submittedName>
        <fullName evidence="2">Organ specific protein</fullName>
    </submittedName>
</protein>
<evidence type="ECO:0000313" key="2">
    <source>
        <dbReference type="EMBL" id="KAJ7967341.1"/>
    </source>
</evidence>
<dbReference type="Pfam" id="PF10950">
    <property type="entry name" value="Organ_specific"/>
    <property type="match status" value="1"/>
</dbReference>
<dbReference type="PANTHER" id="PTHR33731">
    <property type="entry name" value="PROTEIN, PUTATIVE-RELATED"/>
    <property type="match status" value="1"/>
</dbReference>
<name>A0AAD7LZS9_QUISA</name>
<organism evidence="2 3">
    <name type="scientific">Quillaja saponaria</name>
    <name type="common">Soap bark tree</name>
    <dbReference type="NCBI Taxonomy" id="32244"/>
    <lineage>
        <taxon>Eukaryota</taxon>
        <taxon>Viridiplantae</taxon>
        <taxon>Streptophyta</taxon>
        <taxon>Embryophyta</taxon>
        <taxon>Tracheophyta</taxon>
        <taxon>Spermatophyta</taxon>
        <taxon>Magnoliopsida</taxon>
        <taxon>eudicotyledons</taxon>
        <taxon>Gunneridae</taxon>
        <taxon>Pentapetalae</taxon>
        <taxon>rosids</taxon>
        <taxon>fabids</taxon>
        <taxon>Fabales</taxon>
        <taxon>Quillajaceae</taxon>
        <taxon>Quillaja</taxon>
    </lineage>
</organism>
<keyword evidence="3" id="KW-1185">Reference proteome</keyword>
<accession>A0AAD7LZS9</accession>
<proteinExistence type="predicted"/>
<evidence type="ECO:0000313" key="3">
    <source>
        <dbReference type="Proteomes" id="UP001163823"/>
    </source>
</evidence>
<reference evidence="2" key="1">
    <citation type="journal article" date="2023" name="Science">
        <title>Elucidation of the pathway for biosynthesis of saponin adjuvants from the soapbark tree.</title>
        <authorList>
            <person name="Reed J."/>
            <person name="Orme A."/>
            <person name="El-Demerdash A."/>
            <person name="Owen C."/>
            <person name="Martin L.B.B."/>
            <person name="Misra R.C."/>
            <person name="Kikuchi S."/>
            <person name="Rejzek M."/>
            <person name="Martin A.C."/>
            <person name="Harkess A."/>
            <person name="Leebens-Mack J."/>
            <person name="Louveau T."/>
            <person name="Stephenson M.J."/>
            <person name="Osbourn A."/>
        </authorList>
    </citation>
    <scope>NUCLEOTIDE SEQUENCE</scope>
    <source>
        <strain evidence="2">S10</strain>
    </source>
</reference>
<sequence>MKSIFGLFIIFPLLLFVNLSYARNDLDQYWKTVMKEQPMPETIKELLQQDTSSMSDARKDRFVMDFDMKHNLIIYHSHDEHKKRKPSVKKFEPGPKMELKKQEVFVEKIERGVKTPIDTQE</sequence>
<dbReference type="EMBL" id="JARAOO010000005">
    <property type="protein sequence ID" value="KAJ7967341.1"/>
    <property type="molecule type" value="Genomic_DNA"/>
</dbReference>
<dbReference type="AlphaFoldDB" id="A0AAD7LZS9"/>
<gene>
    <name evidence="2" type="ORF">O6P43_011611</name>
</gene>
<dbReference type="Proteomes" id="UP001163823">
    <property type="component" value="Chromosome 5"/>
</dbReference>
<dbReference type="PANTHER" id="PTHR33731:SF17">
    <property type="entry name" value="ORGAN-SPECIFIC PROTEIN P4-LIKE"/>
    <property type="match status" value="1"/>
</dbReference>
<dbReference type="KEGG" id="qsa:O6P43_011611"/>
<evidence type="ECO:0000256" key="1">
    <source>
        <dbReference type="SAM" id="SignalP"/>
    </source>
</evidence>
<dbReference type="InterPro" id="IPR024489">
    <property type="entry name" value="Organ_specific_prot"/>
</dbReference>
<keyword evidence="1" id="KW-0732">Signal</keyword>
<feature type="signal peptide" evidence="1">
    <location>
        <begin position="1"/>
        <end position="22"/>
    </location>
</feature>
<feature type="chain" id="PRO_5042267882" evidence="1">
    <location>
        <begin position="23"/>
        <end position="121"/>
    </location>
</feature>
<comment type="caution">
    <text evidence="2">The sequence shown here is derived from an EMBL/GenBank/DDBJ whole genome shotgun (WGS) entry which is preliminary data.</text>
</comment>